<proteinExistence type="predicted"/>
<feature type="region of interest" description="Disordered" evidence="6">
    <location>
        <begin position="1"/>
        <end position="21"/>
    </location>
</feature>
<evidence type="ECO:0000256" key="2">
    <source>
        <dbReference type="ARBA" id="ARBA00023015"/>
    </source>
</evidence>
<keyword evidence="3" id="KW-0238">DNA-binding</keyword>
<organism evidence="7 8">
    <name type="scientific">Juglans regia</name>
    <name type="common">English walnut</name>
    <dbReference type="NCBI Taxonomy" id="51240"/>
    <lineage>
        <taxon>Eukaryota</taxon>
        <taxon>Viridiplantae</taxon>
        <taxon>Streptophyta</taxon>
        <taxon>Embryophyta</taxon>
        <taxon>Tracheophyta</taxon>
        <taxon>Spermatophyta</taxon>
        <taxon>Magnoliopsida</taxon>
        <taxon>eudicotyledons</taxon>
        <taxon>Gunneridae</taxon>
        <taxon>Pentapetalae</taxon>
        <taxon>rosids</taxon>
        <taxon>fabids</taxon>
        <taxon>Fagales</taxon>
        <taxon>Juglandaceae</taxon>
        <taxon>Juglans</taxon>
    </lineage>
</organism>
<dbReference type="Pfam" id="PF01429">
    <property type="entry name" value="MBD"/>
    <property type="match status" value="2"/>
</dbReference>
<dbReference type="GO" id="GO:0005634">
    <property type="term" value="C:nucleus"/>
    <property type="evidence" value="ECO:0007669"/>
    <property type="project" value="UniProtKB-SubCell"/>
</dbReference>
<keyword evidence="4" id="KW-0804">Transcription</keyword>
<evidence type="ECO:0000256" key="5">
    <source>
        <dbReference type="ARBA" id="ARBA00023242"/>
    </source>
</evidence>
<feature type="compositionally biased region" description="Gly residues" evidence="6">
    <location>
        <begin position="1"/>
        <end position="14"/>
    </location>
</feature>
<reference evidence="8" key="1">
    <citation type="submission" date="2025-08" db="UniProtKB">
        <authorList>
            <consortium name="RefSeq"/>
        </authorList>
    </citation>
    <scope>IDENTIFICATION</scope>
    <source>
        <tissue evidence="8">Leaves</tissue>
    </source>
</reference>
<keyword evidence="5" id="KW-0539">Nucleus</keyword>
<evidence type="ECO:0000256" key="4">
    <source>
        <dbReference type="ARBA" id="ARBA00023163"/>
    </source>
</evidence>
<sequence length="391" mass="43838">MQGGGPRPSMGGAGYPPIRRRGPTISVRVAFPNLIIVSKTEMEWKQTVRTMTGESSIFTPSPLQMLMPAGESEEPNRNAGRELQIASTSAPFRLPDDWFVELKPRGSTTSSTGRVDKYYYEPRTGQQFRSLVAVERYLRDKKQDTPTPDTVKARNENTMQIRDCTIWSTSPFKLPDDWVIKEKPRSNINYACVIDKLYIEPETGQQFRSLKAVERYVTEAKENTATPKASQNSGSWKKNISSIIRSPRVVSKHWLEAEEDNITLKALKLCNRSKASPNSGSWKKNISSIIRTPKVVSKHWLEAEEDNITLKALKLCNCSKPSRKSGSRKKFVSNKGVNTSMLDCASPPAKINWVLSGPGGGNVWSAFINESIVPDSVKQKWSEKFITTIHA</sequence>
<evidence type="ECO:0000313" key="7">
    <source>
        <dbReference type="Proteomes" id="UP000235220"/>
    </source>
</evidence>
<comment type="subcellular location">
    <subcellularLocation>
        <location evidence="1">Nucleus</location>
    </subcellularLocation>
</comment>
<evidence type="ECO:0000256" key="3">
    <source>
        <dbReference type="ARBA" id="ARBA00023125"/>
    </source>
</evidence>
<evidence type="ECO:0000256" key="1">
    <source>
        <dbReference type="ARBA" id="ARBA00004123"/>
    </source>
</evidence>
<keyword evidence="7" id="KW-1185">Reference proteome</keyword>
<dbReference type="KEGG" id="jre:108993005"/>
<dbReference type="FunCoup" id="A0A2I4EV80">
    <property type="interactions" value="263"/>
</dbReference>
<keyword evidence="2" id="KW-0805">Transcription regulation</keyword>
<dbReference type="Gramene" id="Jr14_11840_p1">
    <property type="protein sequence ID" value="cds.Jr14_11840_p1"/>
    <property type="gene ID" value="Jr14_11840"/>
</dbReference>
<name>A0A2I4EV80_JUGRE</name>
<evidence type="ECO:0000256" key="6">
    <source>
        <dbReference type="SAM" id="MobiDB-lite"/>
    </source>
</evidence>
<dbReference type="RefSeq" id="XP_018823311.2">
    <property type="nucleotide sequence ID" value="XM_018967766.2"/>
</dbReference>
<dbReference type="GO" id="GO:0003677">
    <property type="term" value="F:DNA binding"/>
    <property type="evidence" value="ECO:0007669"/>
    <property type="project" value="UniProtKB-KW"/>
</dbReference>
<dbReference type="SUPFAM" id="SSF54171">
    <property type="entry name" value="DNA-binding domain"/>
    <property type="match status" value="2"/>
</dbReference>
<dbReference type="PROSITE" id="PS50982">
    <property type="entry name" value="MBD"/>
    <property type="match status" value="2"/>
</dbReference>
<dbReference type="InterPro" id="IPR001739">
    <property type="entry name" value="Methyl_CpG_DNA-bd"/>
</dbReference>
<dbReference type="PANTHER" id="PTHR12396:SF38">
    <property type="entry name" value="METHYL-CPG-BINDING DOMAIN-CONTAINING PROTEIN 7"/>
    <property type="match status" value="1"/>
</dbReference>
<dbReference type="Gene3D" id="3.30.890.10">
    <property type="entry name" value="Methyl-cpg-binding Protein 2, Chain A"/>
    <property type="match status" value="2"/>
</dbReference>
<dbReference type="InterPro" id="IPR016177">
    <property type="entry name" value="DNA-bd_dom_sf"/>
</dbReference>
<dbReference type="GeneID" id="108993005"/>
<dbReference type="AlphaFoldDB" id="A0A2I4EV80"/>
<evidence type="ECO:0000313" key="8">
    <source>
        <dbReference type="RefSeq" id="XP_018823311.2"/>
    </source>
</evidence>
<accession>A0A2I4EV80</accession>
<gene>
    <name evidence="8" type="primary">LOC108993005</name>
</gene>
<dbReference type="PANTHER" id="PTHR12396">
    <property type="entry name" value="METHYL-CPG BINDING PROTEIN, MBD"/>
    <property type="match status" value="1"/>
</dbReference>
<dbReference type="OrthoDB" id="10072024at2759"/>
<protein>
    <submittedName>
        <fullName evidence="8">Methyl-CpG-binding domain-containing protein 7 isoform X3</fullName>
    </submittedName>
</protein>
<dbReference type="Proteomes" id="UP000235220">
    <property type="component" value="Chromosome 14"/>
</dbReference>